<dbReference type="Proteomes" id="UP001209878">
    <property type="component" value="Unassembled WGS sequence"/>
</dbReference>
<evidence type="ECO:0000256" key="1">
    <source>
        <dbReference type="SAM" id="MobiDB-lite"/>
    </source>
</evidence>
<feature type="chain" id="PRO_5042144745" description="Secreted protein" evidence="2">
    <location>
        <begin position="35"/>
        <end position="148"/>
    </location>
</feature>
<dbReference type="EMBL" id="JAODUO010001348">
    <property type="protein sequence ID" value="KAK2165848.1"/>
    <property type="molecule type" value="Genomic_DNA"/>
</dbReference>
<evidence type="ECO:0000313" key="3">
    <source>
        <dbReference type="EMBL" id="KAK2165848.1"/>
    </source>
</evidence>
<proteinExistence type="predicted"/>
<name>A0AAD9NEP5_RIDPI</name>
<protein>
    <recommendedName>
        <fullName evidence="5">Secreted protein</fullName>
    </recommendedName>
</protein>
<organism evidence="3 4">
    <name type="scientific">Ridgeia piscesae</name>
    <name type="common">Tubeworm</name>
    <dbReference type="NCBI Taxonomy" id="27915"/>
    <lineage>
        <taxon>Eukaryota</taxon>
        <taxon>Metazoa</taxon>
        <taxon>Spiralia</taxon>
        <taxon>Lophotrochozoa</taxon>
        <taxon>Annelida</taxon>
        <taxon>Polychaeta</taxon>
        <taxon>Sedentaria</taxon>
        <taxon>Canalipalpata</taxon>
        <taxon>Sabellida</taxon>
        <taxon>Siboglinidae</taxon>
        <taxon>Ridgeia</taxon>
    </lineage>
</organism>
<feature type="signal peptide" evidence="2">
    <location>
        <begin position="1"/>
        <end position="34"/>
    </location>
</feature>
<gene>
    <name evidence="3" type="ORF">NP493_1348g00029</name>
</gene>
<feature type="compositionally biased region" description="Polar residues" evidence="1">
    <location>
        <begin position="45"/>
        <end position="54"/>
    </location>
</feature>
<sequence>MKPDDCPLTMTASVQTCLCVSLLVSALLLDQSQAAPRLHQPPSDEPTSGETTAKSRNRRANIDPVNYKRFLLLATQNRGSQHYGYGFVDLASPVSWKKRRLFDRLKRIRVLSVQLPFRTTVQRVRERDARKKELIRTLSTMAHFANIG</sequence>
<comment type="caution">
    <text evidence="3">The sequence shown here is derived from an EMBL/GenBank/DDBJ whole genome shotgun (WGS) entry which is preliminary data.</text>
</comment>
<reference evidence="3" key="1">
    <citation type="journal article" date="2023" name="Mol. Biol. Evol.">
        <title>Third-Generation Sequencing Reveals the Adaptive Role of the Epigenome in Three Deep-Sea Polychaetes.</title>
        <authorList>
            <person name="Perez M."/>
            <person name="Aroh O."/>
            <person name="Sun Y."/>
            <person name="Lan Y."/>
            <person name="Juniper S.K."/>
            <person name="Young C.R."/>
            <person name="Angers B."/>
            <person name="Qian P.Y."/>
        </authorList>
    </citation>
    <scope>NUCLEOTIDE SEQUENCE</scope>
    <source>
        <strain evidence="3">R07B-5</strain>
    </source>
</reference>
<dbReference type="AlphaFoldDB" id="A0AAD9NEP5"/>
<keyword evidence="4" id="KW-1185">Reference proteome</keyword>
<keyword evidence="2" id="KW-0732">Signal</keyword>
<evidence type="ECO:0000313" key="4">
    <source>
        <dbReference type="Proteomes" id="UP001209878"/>
    </source>
</evidence>
<accession>A0AAD9NEP5</accession>
<feature type="region of interest" description="Disordered" evidence="1">
    <location>
        <begin position="35"/>
        <end position="61"/>
    </location>
</feature>
<evidence type="ECO:0000256" key="2">
    <source>
        <dbReference type="SAM" id="SignalP"/>
    </source>
</evidence>
<evidence type="ECO:0008006" key="5">
    <source>
        <dbReference type="Google" id="ProtNLM"/>
    </source>
</evidence>